<gene>
    <name evidence="2" type="ORF">B0H16DRAFT_1018535</name>
</gene>
<feature type="domain" description="Novel STAND NTPase 1" evidence="1">
    <location>
        <begin position="146"/>
        <end position="287"/>
    </location>
</feature>
<dbReference type="SUPFAM" id="SSF48452">
    <property type="entry name" value="TPR-like"/>
    <property type="match status" value="2"/>
</dbReference>
<dbReference type="EMBL" id="JARKIB010000093">
    <property type="protein sequence ID" value="KAJ7742823.1"/>
    <property type="molecule type" value="Genomic_DNA"/>
</dbReference>
<reference evidence="2" key="1">
    <citation type="submission" date="2023-03" db="EMBL/GenBank/DDBJ databases">
        <title>Massive genome expansion in bonnet fungi (Mycena s.s.) driven by repeated elements and novel gene families across ecological guilds.</title>
        <authorList>
            <consortium name="Lawrence Berkeley National Laboratory"/>
            <person name="Harder C.B."/>
            <person name="Miyauchi S."/>
            <person name="Viragh M."/>
            <person name="Kuo A."/>
            <person name="Thoen E."/>
            <person name="Andreopoulos B."/>
            <person name="Lu D."/>
            <person name="Skrede I."/>
            <person name="Drula E."/>
            <person name="Henrissat B."/>
            <person name="Morin E."/>
            <person name="Kohler A."/>
            <person name="Barry K."/>
            <person name="LaButti K."/>
            <person name="Morin E."/>
            <person name="Salamov A."/>
            <person name="Lipzen A."/>
            <person name="Mereny Z."/>
            <person name="Hegedus B."/>
            <person name="Baldrian P."/>
            <person name="Stursova M."/>
            <person name="Weitz H."/>
            <person name="Taylor A."/>
            <person name="Grigoriev I.V."/>
            <person name="Nagy L.G."/>
            <person name="Martin F."/>
            <person name="Kauserud H."/>
        </authorList>
    </citation>
    <scope>NUCLEOTIDE SEQUENCE</scope>
    <source>
        <strain evidence="2">CBHHK182m</strain>
    </source>
</reference>
<dbReference type="Proteomes" id="UP001215598">
    <property type="component" value="Unassembled WGS sequence"/>
</dbReference>
<dbReference type="AlphaFoldDB" id="A0AAD7IGU4"/>
<dbReference type="SUPFAM" id="SSF52540">
    <property type="entry name" value="P-loop containing nucleoside triphosphate hydrolases"/>
    <property type="match status" value="1"/>
</dbReference>
<organism evidence="2 3">
    <name type="scientific">Mycena metata</name>
    <dbReference type="NCBI Taxonomy" id="1033252"/>
    <lineage>
        <taxon>Eukaryota</taxon>
        <taxon>Fungi</taxon>
        <taxon>Dikarya</taxon>
        <taxon>Basidiomycota</taxon>
        <taxon>Agaricomycotina</taxon>
        <taxon>Agaricomycetes</taxon>
        <taxon>Agaricomycetidae</taxon>
        <taxon>Agaricales</taxon>
        <taxon>Marasmiineae</taxon>
        <taxon>Mycenaceae</taxon>
        <taxon>Mycena</taxon>
    </lineage>
</organism>
<evidence type="ECO:0000313" key="2">
    <source>
        <dbReference type="EMBL" id="KAJ7742823.1"/>
    </source>
</evidence>
<accession>A0AAD7IGU4</accession>
<dbReference type="PANTHER" id="PTHR47691:SF3">
    <property type="entry name" value="HTH-TYPE TRANSCRIPTIONAL REGULATOR RV0890C-RELATED"/>
    <property type="match status" value="1"/>
</dbReference>
<dbReference type="Gene3D" id="1.25.40.10">
    <property type="entry name" value="Tetratricopeptide repeat domain"/>
    <property type="match status" value="2"/>
</dbReference>
<proteinExistence type="predicted"/>
<name>A0AAD7IGU4_9AGAR</name>
<dbReference type="Gene3D" id="3.40.50.300">
    <property type="entry name" value="P-loop containing nucleotide triphosphate hydrolases"/>
    <property type="match status" value="1"/>
</dbReference>
<comment type="caution">
    <text evidence="2">The sequence shown here is derived from an EMBL/GenBank/DDBJ whole genome shotgun (WGS) entry which is preliminary data.</text>
</comment>
<evidence type="ECO:0000259" key="1">
    <source>
        <dbReference type="Pfam" id="PF20703"/>
    </source>
</evidence>
<dbReference type="InterPro" id="IPR059179">
    <property type="entry name" value="MLKL-like_MCAfunc"/>
</dbReference>
<evidence type="ECO:0000313" key="3">
    <source>
        <dbReference type="Proteomes" id="UP001215598"/>
    </source>
</evidence>
<dbReference type="Pfam" id="PF20703">
    <property type="entry name" value="nSTAND1"/>
    <property type="match status" value="1"/>
</dbReference>
<dbReference type="PANTHER" id="PTHR47691">
    <property type="entry name" value="REGULATOR-RELATED"/>
    <property type="match status" value="1"/>
</dbReference>
<dbReference type="CDD" id="cd21037">
    <property type="entry name" value="MLKL_NTD"/>
    <property type="match status" value="1"/>
</dbReference>
<sequence length="1010" mass="112867">MEQTHELLNAIIGIYINSDTAAELAPGILNQIAKFTQTLHKVHTFVEAQQGRNKFKIFFRQGELGALLKDCKADLQQGLDYFQSATNIKTMTNVAAMQEYVLVRHQEILNMIEALSNSDSASSITNSQVYSGSYASSNSLLLLPAEPKIFHGRDTELAAILNLVAQGTPRIAILGAGGMGKTSLSKAVLHHSDITTKYLDNRFFIACDGSTSKVELAGVIGAHLGLKPAKDLTQGVLHHLSSAPPSLMILDNFETLWDPAKSRKDIEDFLSLLTEVTNLALIITMRGAERPSKVQWTRPFLLPLQPLAQEATRKIFFDIADDDGNLTEEVDQVLKLTDNIPLVITLLAHLVATEGCSGILSRWETEKTALLSDGYDKKSNLELSISLSLSSPRITSMPHSQDLLSLLSILPDGLSEVELKQTSFPVKDILGCKTALLRTALAYLDNHKRLKVLLPISEYMQKLHPPTNQMIRPLFKHFQELLEFYREHVGTQSGALSLSQIASNYSNIGNIIQNSLHLDHPDLVNSIYCACHLHRFSDTNGRGRMPFDLIHHILAQLDNPRLEFYVITEEFKSWTFATSHPKEQILRAEELINHFEDPGLKCHFYSTLAQFYFNHDHNIPMSIKYAQSALSLAQSIGSIPQQCNLLIYFSFAKWSRGDYIAARFDAQKAQGLARGSGNLYAEAIGARLEAQSWMPSGNYKKCIALLNRAKILLDLSGLSGTYEDYATQRTMGDVHRLKSEYVEASNIHHRTSGTNLTPYQQGASLISIAEIEISTGYPETEIQRKIDTSQTLFRLNGLVKHATGCEYVQAKLNLRNGDMSNSLFRSVLRAMWGTDSQLVSQCLESLGDVSSWEGSHHDVSWSTVFFVYSLKQQERLGIHKALQFMGDIFLRENEEATAISLFTLALQGFTQMDVHCSRAECMIRLGDISKKNGDVLKALKLWEMARSLFEQSSQTKRIQNIHERLVSVDDSAKQQHQQNLTHLAELSLLSGQVDEDDSDMELELDEVAIE</sequence>
<dbReference type="InterPro" id="IPR049052">
    <property type="entry name" value="nSTAND1"/>
</dbReference>
<keyword evidence="3" id="KW-1185">Reference proteome</keyword>
<protein>
    <recommendedName>
        <fullName evidence="1">Novel STAND NTPase 1 domain-containing protein</fullName>
    </recommendedName>
</protein>
<dbReference type="InterPro" id="IPR011990">
    <property type="entry name" value="TPR-like_helical_dom_sf"/>
</dbReference>
<dbReference type="InterPro" id="IPR027417">
    <property type="entry name" value="P-loop_NTPase"/>
</dbReference>